<evidence type="ECO:0000313" key="3">
    <source>
        <dbReference type="Proteomes" id="UP000673447"/>
    </source>
</evidence>
<feature type="domain" description="DUF4166" evidence="1">
    <location>
        <begin position="17"/>
        <end position="172"/>
    </location>
</feature>
<name>A0A940X3H4_9GAMM</name>
<dbReference type="RefSeq" id="WP_210536410.1">
    <property type="nucleotide sequence ID" value="NZ_JAGKTC010000002.1"/>
</dbReference>
<accession>A0A940X3H4</accession>
<dbReference type="Pfam" id="PF13761">
    <property type="entry name" value="DUF4166"/>
    <property type="match status" value="1"/>
</dbReference>
<protein>
    <submittedName>
        <fullName evidence="2">DUF4166 domain-containing protein</fullName>
    </submittedName>
</protein>
<proteinExistence type="predicted"/>
<comment type="caution">
    <text evidence="2">The sequence shown here is derived from an EMBL/GenBank/DDBJ whole genome shotgun (WGS) entry which is preliminary data.</text>
</comment>
<evidence type="ECO:0000259" key="1">
    <source>
        <dbReference type="Pfam" id="PF13761"/>
    </source>
</evidence>
<reference evidence="2" key="1">
    <citation type="journal article" date="2016" name="Int. J. Syst. Evol. Microbiol.">
        <title>Pseudoxanthomonas helianthi sp. nov., isolated from roots of Jerusalem artichoke (Helianthus tuberosus).</title>
        <authorList>
            <person name="Kittiwongwattana C."/>
            <person name="Thawai C."/>
        </authorList>
    </citation>
    <scope>NUCLEOTIDE SEQUENCE</scope>
    <source>
        <strain evidence="2">110414</strain>
    </source>
</reference>
<sequence>MSAALYAGLLGGDFAALPPKVRGIHSNPGLHRYRGEVEVVRGAGVLSRLCAWATRLPSPGSGPIEVEIEAVPTHERWTRHVAGHAMRSRLWARDGLLCERLGWVRFGFRLGVDAGAIVWRVASVRAFGLLPLPTGWFDDVRAHEFERDGRYHFDVAAALPLAGLLVRYRGWLHVE</sequence>
<dbReference type="Proteomes" id="UP000673447">
    <property type="component" value="Unassembled WGS sequence"/>
</dbReference>
<organism evidence="2 3">
    <name type="scientific">Pseudoxanthomonas helianthi</name>
    <dbReference type="NCBI Taxonomy" id="1453541"/>
    <lineage>
        <taxon>Bacteria</taxon>
        <taxon>Pseudomonadati</taxon>
        <taxon>Pseudomonadota</taxon>
        <taxon>Gammaproteobacteria</taxon>
        <taxon>Lysobacterales</taxon>
        <taxon>Lysobacteraceae</taxon>
        <taxon>Pseudoxanthomonas</taxon>
    </lineage>
</organism>
<keyword evidence="3" id="KW-1185">Reference proteome</keyword>
<dbReference type="EMBL" id="JAGKTC010000002">
    <property type="protein sequence ID" value="MBP3984537.1"/>
    <property type="molecule type" value="Genomic_DNA"/>
</dbReference>
<gene>
    <name evidence="2" type="ORF">J5837_08855</name>
</gene>
<dbReference type="AlphaFoldDB" id="A0A940X3H4"/>
<evidence type="ECO:0000313" key="2">
    <source>
        <dbReference type="EMBL" id="MBP3984537.1"/>
    </source>
</evidence>
<reference evidence="2" key="2">
    <citation type="submission" date="2021-03" db="EMBL/GenBank/DDBJ databases">
        <authorList>
            <person name="Cao W."/>
        </authorList>
    </citation>
    <scope>NUCLEOTIDE SEQUENCE</scope>
    <source>
        <strain evidence="2">110414</strain>
    </source>
</reference>
<dbReference type="InterPro" id="IPR025311">
    <property type="entry name" value="DUF4166"/>
</dbReference>